<dbReference type="AlphaFoldDB" id="A0AAV2Q002"/>
<comment type="caution">
    <text evidence="5">The sequence shown here is derived from an EMBL/GenBank/DDBJ whole genome shotgun (WGS) entry which is preliminary data.</text>
</comment>
<proteinExistence type="inferred from homology"/>
<evidence type="ECO:0000313" key="5">
    <source>
        <dbReference type="EMBL" id="CAL4067963.1"/>
    </source>
</evidence>
<dbReference type="PANTHER" id="PTHR10454">
    <property type="entry name" value="CASPASE"/>
    <property type="match status" value="1"/>
</dbReference>
<comment type="similarity">
    <text evidence="1 2">Belongs to the peptidase C14A family.</text>
</comment>
<dbReference type="PROSITE" id="PS50207">
    <property type="entry name" value="CASPASE_P10"/>
    <property type="match status" value="1"/>
</dbReference>
<dbReference type="SMART" id="SM00115">
    <property type="entry name" value="CASc"/>
    <property type="match status" value="1"/>
</dbReference>
<name>A0AAV2Q002_MEGNR</name>
<dbReference type="InterPro" id="IPR002138">
    <property type="entry name" value="Pept_C14_p10"/>
</dbReference>
<reference evidence="5 6" key="1">
    <citation type="submission" date="2024-05" db="EMBL/GenBank/DDBJ databases">
        <authorList>
            <person name="Wallberg A."/>
        </authorList>
    </citation>
    <scope>NUCLEOTIDE SEQUENCE [LARGE SCALE GENOMIC DNA]</scope>
</reference>
<dbReference type="EMBL" id="CAXKWB010002904">
    <property type="protein sequence ID" value="CAL4067963.1"/>
    <property type="molecule type" value="Genomic_DNA"/>
</dbReference>
<evidence type="ECO:0000259" key="3">
    <source>
        <dbReference type="PROSITE" id="PS50207"/>
    </source>
</evidence>
<dbReference type="GO" id="GO:0006915">
    <property type="term" value="P:apoptotic process"/>
    <property type="evidence" value="ECO:0007669"/>
    <property type="project" value="TreeGrafter"/>
</dbReference>
<dbReference type="GO" id="GO:0005737">
    <property type="term" value="C:cytoplasm"/>
    <property type="evidence" value="ECO:0007669"/>
    <property type="project" value="TreeGrafter"/>
</dbReference>
<dbReference type="SUPFAM" id="SSF52129">
    <property type="entry name" value="Caspase-like"/>
    <property type="match status" value="1"/>
</dbReference>
<dbReference type="Proteomes" id="UP001497623">
    <property type="component" value="Unassembled WGS sequence"/>
</dbReference>
<sequence>MSSEAIVQAQNIQDEVQQEMEQGEDTVYGDTADSRRIGFNRKQDINKNSGTDRPDAPMTVSKRSREYNMRHEFRGRTVIFKYSEFRYGGPPGRECAEHDTDITEEAFKILGFGVTVYSNLKKRDFIGALRQCAAKDHEECDALVIVFMSHGFDKNGKEYLNLYDDDIETSELWKEFTPDKCPGLAGKPKLFFIQACRGENTDKGVNLKARKGMSVMTDAMSAAADVQEDYAIPLHADMLMMWASYPGMFAFKSSNNGIGGSVFIHFLAKVLREDHQYDDLATMLLTVTREVAVQYESYCPGSDKLNHNKQIPYTVSTLMRKMFFKTK</sequence>
<dbReference type="GO" id="GO:0043525">
    <property type="term" value="P:positive regulation of neuron apoptotic process"/>
    <property type="evidence" value="ECO:0007669"/>
    <property type="project" value="TreeGrafter"/>
</dbReference>
<dbReference type="PROSITE" id="PS50208">
    <property type="entry name" value="CASPASE_P20"/>
    <property type="match status" value="1"/>
</dbReference>
<evidence type="ECO:0000256" key="1">
    <source>
        <dbReference type="ARBA" id="ARBA00010134"/>
    </source>
</evidence>
<feature type="domain" description="Caspase family p10" evidence="3">
    <location>
        <begin position="228"/>
        <end position="326"/>
    </location>
</feature>
<organism evidence="5 6">
    <name type="scientific">Meganyctiphanes norvegica</name>
    <name type="common">Northern krill</name>
    <name type="synonym">Thysanopoda norvegica</name>
    <dbReference type="NCBI Taxonomy" id="48144"/>
    <lineage>
        <taxon>Eukaryota</taxon>
        <taxon>Metazoa</taxon>
        <taxon>Ecdysozoa</taxon>
        <taxon>Arthropoda</taxon>
        <taxon>Crustacea</taxon>
        <taxon>Multicrustacea</taxon>
        <taxon>Malacostraca</taxon>
        <taxon>Eumalacostraca</taxon>
        <taxon>Eucarida</taxon>
        <taxon>Euphausiacea</taxon>
        <taxon>Euphausiidae</taxon>
        <taxon>Meganyctiphanes</taxon>
    </lineage>
</organism>
<dbReference type="InterPro" id="IPR011600">
    <property type="entry name" value="Pept_C14_caspase"/>
</dbReference>
<evidence type="ECO:0000313" key="6">
    <source>
        <dbReference type="Proteomes" id="UP001497623"/>
    </source>
</evidence>
<protein>
    <recommendedName>
        <fullName evidence="7">Caspase</fullName>
    </recommendedName>
</protein>
<dbReference type="InterPro" id="IPR015917">
    <property type="entry name" value="Pept_C14A"/>
</dbReference>
<accession>A0AAV2Q002</accession>
<feature type="domain" description="Caspase family p20" evidence="4">
    <location>
        <begin position="73"/>
        <end position="200"/>
    </location>
</feature>
<gene>
    <name evidence="5" type="ORF">MNOR_LOCUS6845</name>
</gene>
<dbReference type="InterPro" id="IPR029030">
    <property type="entry name" value="Caspase-like_dom_sf"/>
</dbReference>
<evidence type="ECO:0000256" key="2">
    <source>
        <dbReference type="RuleBase" id="RU003971"/>
    </source>
</evidence>
<dbReference type="Gene3D" id="3.40.50.1460">
    <property type="match status" value="1"/>
</dbReference>
<dbReference type="GO" id="GO:0004197">
    <property type="term" value="F:cysteine-type endopeptidase activity"/>
    <property type="evidence" value="ECO:0007669"/>
    <property type="project" value="InterPro"/>
</dbReference>
<keyword evidence="6" id="KW-1185">Reference proteome</keyword>
<dbReference type="PRINTS" id="PR00376">
    <property type="entry name" value="IL1BCENZYME"/>
</dbReference>
<dbReference type="PROSITE" id="PS01122">
    <property type="entry name" value="CASPASE_CYS"/>
    <property type="match status" value="1"/>
</dbReference>
<dbReference type="InterPro" id="IPR002398">
    <property type="entry name" value="Pept_C14"/>
</dbReference>
<dbReference type="Pfam" id="PF00656">
    <property type="entry name" value="Peptidase_C14"/>
    <property type="match status" value="1"/>
</dbReference>
<evidence type="ECO:0008006" key="7">
    <source>
        <dbReference type="Google" id="ProtNLM"/>
    </source>
</evidence>
<dbReference type="GO" id="GO:0006508">
    <property type="term" value="P:proteolysis"/>
    <property type="evidence" value="ECO:0007669"/>
    <property type="project" value="InterPro"/>
</dbReference>
<dbReference type="PANTHER" id="PTHR10454:SF232">
    <property type="entry name" value="AT03047P-RELATED"/>
    <property type="match status" value="1"/>
</dbReference>
<dbReference type="InterPro" id="IPR001309">
    <property type="entry name" value="Pept_C14_p20"/>
</dbReference>
<dbReference type="InterPro" id="IPR033139">
    <property type="entry name" value="Caspase_cys_AS"/>
</dbReference>
<evidence type="ECO:0000259" key="4">
    <source>
        <dbReference type="PROSITE" id="PS50208"/>
    </source>
</evidence>